<keyword evidence="4" id="KW-0812">Transmembrane</keyword>
<dbReference type="PANTHER" id="PTHR35093">
    <property type="entry name" value="OUTER MEMBRANE PROTEIN NMB0088-RELATED"/>
    <property type="match status" value="1"/>
</dbReference>
<evidence type="ECO:0000256" key="1">
    <source>
        <dbReference type="ARBA" id="ARBA00004571"/>
    </source>
</evidence>
<keyword evidence="3" id="KW-1134">Transmembrane beta strand</keyword>
<dbReference type="Proteomes" id="UP001560019">
    <property type="component" value="Unassembled WGS sequence"/>
</dbReference>
<dbReference type="InterPro" id="IPR005017">
    <property type="entry name" value="OMPP1/FadL/TodX"/>
</dbReference>
<accession>A0ABV3XUI6</accession>
<feature type="signal peptide" evidence="8">
    <location>
        <begin position="1"/>
        <end position="20"/>
    </location>
</feature>
<feature type="chain" id="PRO_5046161511" evidence="8">
    <location>
        <begin position="21"/>
        <end position="383"/>
    </location>
</feature>
<dbReference type="Gene3D" id="2.40.160.60">
    <property type="entry name" value="Outer membrane protein transport protein (OMPP1/FadL/TodX)"/>
    <property type="match status" value="1"/>
</dbReference>
<gene>
    <name evidence="9" type="ORF">Ga0609869_002354</name>
</gene>
<reference evidence="9 10" key="1">
    <citation type="submission" date="2024-06" db="EMBL/GenBank/DDBJ databases">
        <title>Genome of Rhodovulum iodosum, a marine photoferrotroph.</title>
        <authorList>
            <person name="Bianchini G."/>
            <person name="Nikeleit V."/>
            <person name="Kappler A."/>
            <person name="Bryce C."/>
            <person name="Sanchez-Baracaldo P."/>
        </authorList>
    </citation>
    <scope>NUCLEOTIDE SEQUENCE [LARGE SCALE GENOMIC DNA]</scope>
    <source>
        <strain evidence="9 10">UT/N1</strain>
    </source>
</reference>
<protein>
    <submittedName>
        <fullName evidence="9">Long-chain fatty acid transport protein</fullName>
    </submittedName>
</protein>
<proteinExistence type="inferred from homology"/>
<evidence type="ECO:0000256" key="7">
    <source>
        <dbReference type="ARBA" id="ARBA00023237"/>
    </source>
</evidence>
<sequence length="383" mass="40090">MHRYVGAAGLALLGAGAAFAGGVERTTQSTGILFQDGNYVEFTFGHLFADISGTQAFAVGPTSPAGASSGDMTGDFTAASLGFKTRLNDRMDAALVLDSPFGAAVDYGPDTGYLYGGSSLAFGGSTANLESQAATAMLRYRLDGGISVFGGLRMLKVSGDVGLFNGYTLDTSTETDLGYLLGVAYERPEIALRVALTYNSAITTDFGATEAAPVDGVPATMTDFTTEFPQSVNLEFQTGIARDTLVFGSVRWVDWSEFQIAPTIYVAGVGEPLVSFDEDRITYQIGVGRRFSDHWSGAITASHEPQNGGFAGNLGPRDGLTSLGLAATYTTGKVEITGAVRYFWIGDAKTKPPPALGAPAGTTFGQFEDNEGLGVGVKVAYRF</sequence>
<comment type="caution">
    <text evidence="9">The sequence shown here is derived from an EMBL/GenBank/DDBJ whole genome shotgun (WGS) entry which is preliminary data.</text>
</comment>
<comment type="similarity">
    <text evidence="2">Belongs to the OmpP1/FadL family.</text>
</comment>
<keyword evidence="6" id="KW-0472">Membrane</keyword>
<name>A0ABV3XUI6_9RHOB</name>
<dbReference type="RefSeq" id="WP_125404147.1">
    <property type="nucleotide sequence ID" value="NZ_JBEHHI010000002.1"/>
</dbReference>
<evidence type="ECO:0000256" key="2">
    <source>
        <dbReference type="ARBA" id="ARBA00008163"/>
    </source>
</evidence>
<evidence type="ECO:0000256" key="6">
    <source>
        <dbReference type="ARBA" id="ARBA00023136"/>
    </source>
</evidence>
<evidence type="ECO:0000256" key="4">
    <source>
        <dbReference type="ARBA" id="ARBA00022692"/>
    </source>
</evidence>
<comment type="subcellular location">
    <subcellularLocation>
        <location evidence="1">Cell outer membrane</location>
        <topology evidence="1">Multi-pass membrane protein</topology>
    </subcellularLocation>
</comment>
<dbReference type="SUPFAM" id="SSF56935">
    <property type="entry name" value="Porins"/>
    <property type="match status" value="1"/>
</dbReference>
<keyword evidence="7" id="KW-0998">Cell outer membrane</keyword>
<evidence type="ECO:0000313" key="9">
    <source>
        <dbReference type="EMBL" id="MEX5729001.1"/>
    </source>
</evidence>
<evidence type="ECO:0000256" key="8">
    <source>
        <dbReference type="SAM" id="SignalP"/>
    </source>
</evidence>
<dbReference type="EMBL" id="JBEHHI010000002">
    <property type="protein sequence ID" value="MEX5729001.1"/>
    <property type="molecule type" value="Genomic_DNA"/>
</dbReference>
<keyword evidence="5 8" id="KW-0732">Signal</keyword>
<keyword evidence="10" id="KW-1185">Reference proteome</keyword>
<dbReference type="PANTHER" id="PTHR35093:SF8">
    <property type="entry name" value="OUTER MEMBRANE PROTEIN NMB0088-RELATED"/>
    <property type="match status" value="1"/>
</dbReference>
<evidence type="ECO:0000256" key="5">
    <source>
        <dbReference type="ARBA" id="ARBA00022729"/>
    </source>
</evidence>
<organism evidence="9 10">
    <name type="scientific">Rhodovulum iodosum</name>
    <dbReference type="NCBI Taxonomy" id="68291"/>
    <lineage>
        <taxon>Bacteria</taxon>
        <taxon>Pseudomonadati</taxon>
        <taxon>Pseudomonadota</taxon>
        <taxon>Alphaproteobacteria</taxon>
        <taxon>Rhodobacterales</taxon>
        <taxon>Paracoccaceae</taxon>
        <taxon>Rhodovulum</taxon>
    </lineage>
</organism>
<evidence type="ECO:0000256" key="3">
    <source>
        <dbReference type="ARBA" id="ARBA00022452"/>
    </source>
</evidence>
<evidence type="ECO:0000313" key="10">
    <source>
        <dbReference type="Proteomes" id="UP001560019"/>
    </source>
</evidence>